<dbReference type="EMBL" id="JABBWM010000060">
    <property type="protein sequence ID" value="KAG2098746.1"/>
    <property type="molecule type" value="Genomic_DNA"/>
</dbReference>
<dbReference type="PANTHER" id="PTHR35043:SF7">
    <property type="entry name" value="TRANSCRIPTION FACTOR DOMAIN-CONTAINING PROTEIN"/>
    <property type="match status" value="1"/>
</dbReference>
<name>A0A9P7F0V8_9AGAM</name>
<organism evidence="2 3">
    <name type="scientific">Suillus discolor</name>
    <dbReference type="NCBI Taxonomy" id="1912936"/>
    <lineage>
        <taxon>Eukaryota</taxon>
        <taxon>Fungi</taxon>
        <taxon>Dikarya</taxon>
        <taxon>Basidiomycota</taxon>
        <taxon>Agaricomycotina</taxon>
        <taxon>Agaricomycetes</taxon>
        <taxon>Agaricomycetidae</taxon>
        <taxon>Boletales</taxon>
        <taxon>Suillineae</taxon>
        <taxon>Suillaceae</taxon>
        <taxon>Suillus</taxon>
    </lineage>
</organism>
<dbReference type="AlphaFoldDB" id="A0A9P7F0V8"/>
<evidence type="ECO:0000313" key="3">
    <source>
        <dbReference type="Proteomes" id="UP000823399"/>
    </source>
</evidence>
<dbReference type="OrthoDB" id="9451547at2759"/>
<keyword evidence="1" id="KW-1133">Transmembrane helix</keyword>
<comment type="caution">
    <text evidence="2">The sequence shown here is derived from an EMBL/GenBank/DDBJ whole genome shotgun (WGS) entry which is preliminary data.</text>
</comment>
<dbReference type="Proteomes" id="UP000823399">
    <property type="component" value="Unassembled WGS sequence"/>
</dbReference>
<gene>
    <name evidence="2" type="ORF">F5147DRAFT_640842</name>
</gene>
<reference evidence="2" key="1">
    <citation type="journal article" date="2020" name="New Phytol.">
        <title>Comparative genomics reveals dynamic genome evolution in host specialist ectomycorrhizal fungi.</title>
        <authorList>
            <person name="Lofgren L.A."/>
            <person name="Nguyen N.H."/>
            <person name="Vilgalys R."/>
            <person name="Ruytinx J."/>
            <person name="Liao H.L."/>
            <person name="Branco S."/>
            <person name="Kuo A."/>
            <person name="LaButti K."/>
            <person name="Lipzen A."/>
            <person name="Andreopoulos W."/>
            <person name="Pangilinan J."/>
            <person name="Riley R."/>
            <person name="Hundley H."/>
            <person name="Na H."/>
            <person name="Barry K."/>
            <person name="Grigoriev I.V."/>
            <person name="Stajich J.E."/>
            <person name="Kennedy P.G."/>
        </authorList>
    </citation>
    <scope>NUCLEOTIDE SEQUENCE</scope>
    <source>
        <strain evidence="2">FC423</strain>
    </source>
</reference>
<evidence type="ECO:0000256" key="1">
    <source>
        <dbReference type="SAM" id="Phobius"/>
    </source>
</evidence>
<feature type="transmembrane region" description="Helical" evidence="1">
    <location>
        <begin position="33"/>
        <end position="58"/>
    </location>
</feature>
<evidence type="ECO:0000313" key="2">
    <source>
        <dbReference type="EMBL" id="KAG2098746.1"/>
    </source>
</evidence>
<proteinExistence type="predicted"/>
<keyword evidence="3" id="KW-1185">Reference proteome</keyword>
<sequence length="148" mass="16358">MGGGPFTSFRADHSRRVPSTGGYDSDCIYRHRIIIFSVGGFSGTVFGGLHCLGWNALFQGHTEQIIWRTASLAIVFVPISFVLLSVYILWLHDVDASDGIIANLALLTSLFVYIVARVTLIVLILMSFRSLPPGVYDTVAWTKFIPHL</sequence>
<protein>
    <recommendedName>
        <fullName evidence="4">Transmembrane protein</fullName>
    </recommendedName>
</protein>
<dbReference type="GeneID" id="64695302"/>
<dbReference type="PANTHER" id="PTHR35043">
    <property type="entry name" value="TRANSCRIPTION FACTOR DOMAIN-CONTAINING PROTEIN"/>
    <property type="match status" value="1"/>
</dbReference>
<evidence type="ECO:0008006" key="4">
    <source>
        <dbReference type="Google" id="ProtNLM"/>
    </source>
</evidence>
<keyword evidence="1" id="KW-0472">Membrane</keyword>
<dbReference type="RefSeq" id="XP_041288994.1">
    <property type="nucleotide sequence ID" value="XM_041433043.1"/>
</dbReference>
<feature type="transmembrane region" description="Helical" evidence="1">
    <location>
        <begin position="70"/>
        <end position="90"/>
    </location>
</feature>
<keyword evidence="1" id="KW-0812">Transmembrane</keyword>
<feature type="transmembrane region" description="Helical" evidence="1">
    <location>
        <begin position="102"/>
        <end position="126"/>
    </location>
</feature>
<accession>A0A9P7F0V8</accession>